<dbReference type="InterPro" id="IPR036942">
    <property type="entry name" value="Beta-barrel_TonB_sf"/>
</dbReference>
<evidence type="ECO:0000259" key="14">
    <source>
        <dbReference type="Pfam" id="PF07660"/>
    </source>
</evidence>
<evidence type="ECO:0000256" key="6">
    <source>
        <dbReference type="ARBA" id="ARBA00023004"/>
    </source>
</evidence>
<dbReference type="Pfam" id="PF13715">
    <property type="entry name" value="CarbopepD_reg_2"/>
    <property type="match status" value="1"/>
</dbReference>
<dbReference type="Pfam" id="PF07660">
    <property type="entry name" value="STN"/>
    <property type="match status" value="1"/>
</dbReference>
<dbReference type="EMBL" id="SGXA01000001">
    <property type="protein sequence ID" value="RZS76083.1"/>
    <property type="molecule type" value="Genomic_DNA"/>
</dbReference>
<evidence type="ECO:0000256" key="1">
    <source>
        <dbReference type="ARBA" id="ARBA00004571"/>
    </source>
</evidence>
<dbReference type="Pfam" id="PF07715">
    <property type="entry name" value="Plug"/>
    <property type="match status" value="1"/>
</dbReference>
<dbReference type="InterPro" id="IPR011662">
    <property type="entry name" value="Secretin/TonB_short_N"/>
</dbReference>
<organism evidence="16 17">
    <name type="scientific">Pseudobacter ginsenosidimutans</name>
    <dbReference type="NCBI Taxonomy" id="661488"/>
    <lineage>
        <taxon>Bacteria</taxon>
        <taxon>Pseudomonadati</taxon>
        <taxon>Bacteroidota</taxon>
        <taxon>Chitinophagia</taxon>
        <taxon>Chitinophagales</taxon>
        <taxon>Chitinophagaceae</taxon>
        <taxon>Pseudobacter</taxon>
    </lineage>
</organism>
<evidence type="ECO:0000256" key="2">
    <source>
        <dbReference type="ARBA" id="ARBA00022448"/>
    </source>
</evidence>
<dbReference type="Proteomes" id="UP000293874">
    <property type="component" value="Unassembled WGS sequence"/>
</dbReference>
<dbReference type="GO" id="GO:0009279">
    <property type="term" value="C:cell outer membrane"/>
    <property type="evidence" value="ECO:0007669"/>
    <property type="project" value="UniProtKB-SubCell"/>
</dbReference>
<dbReference type="InterPro" id="IPR000531">
    <property type="entry name" value="Beta-barrel_TonB"/>
</dbReference>
<keyword evidence="2 10" id="KW-0813">Transport</keyword>
<dbReference type="InterPro" id="IPR023996">
    <property type="entry name" value="TonB-dep_OMP_SusC/RagA"/>
</dbReference>
<dbReference type="InterPro" id="IPR008969">
    <property type="entry name" value="CarboxyPept-like_regulatory"/>
</dbReference>
<dbReference type="NCBIfam" id="TIGR04056">
    <property type="entry name" value="OMP_RagA_SusC"/>
    <property type="match status" value="1"/>
</dbReference>
<keyword evidence="4" id="KW-0406">Ion transport</keyword>
<keyword evidence="6" id="KW-0408">Iron</keyword>
<evidence type="ECO:0000256" key="4">
    <source>
        <dbReference type="ARBA" id="ARBA00022496"/>
    </source>
</evidence>
<dbReference type="SUPFAM" id="SSF56935">
    <property type="entry name" value="Porins"/>
    <property type="match status" value="1"/>
</dbReference>
<evidence type="ECO:0000256" key="8">
    <source>
        <dbReference type="ARBA" id="ARBA00023136"/>
    </source>
</evidence>
<comment type="subcellular location">
    <subcellularLocation>
        <location evidence="1 10">Cell outer membrane</location>
        <topology evidence="1 10">Multi-pass membrane protein</topology>
    </subcellularLocation>
</comment>
<evidence type="ECO:0000256" key="3">
    <source>
        <dbReference type="ARBA" id="ARBA00022452"/>
    </source>
</evidence>
<evidence type="ECO:0000256" key="12">
    <source>
        <dbReference type="SAM" id="Phobius"/>
    </source>
</evidence>
<dbReference type="AlphaFoldDB" id="A0A4Q7N4W6"/>
<keyword evidence="8 10" id="KW-0472">Membrane</keyword>
<dbReference type="Gene3D" id="2.40.170.20">
    <property type="entry name" value="TonB-dependent receptor, beta-barrel domain"/>
    <property type="match status" value="1"/>
</dbReference>
<evidence type="ECO:0000259" key="15">
    <source>
        <dbReference type="Pfam" id="PF07715"/>
    </source>
</evidence>
<evidence type="ECO:0000256" key="5">
    <source>
        <dbReference type="ARBA" id="ARBA00022692"/>
    </source>
</evidence>
<dbReference type="NCBIfam" id="TIGR04057">
    <property type="entry name" value="SusC_RagA_signa"/>
    <property type="match status" value="1"/>
</dbReference>
<keyword evidence="17" id="KW-1185">Reference proteome</keyword>
<dbReference type="RefSeq" id="WP_130540401.1">
    <property type="nucleotide sequence ID" value="NZ_CP042431.1"/>
</dbReference>
<dbReference type="InterPro" id="IPR037066">
    <property type="entry name" value="Plug_dom_sf"/>
</dbReference>
<dbReference type="Gene3D" id="2.170.130.10">
    <property type="entry name" value="TonB-dependent receptor, plug domain"/>
    <property type="match status" value="1"/>
</dbReference>
<gene>
    <name evidence="16" type="ORF">EV199_1960</name>
</gene>
<dbReference type="InterPro" id="IPR023997">
    <property type="entry name" value="TonB-dep_OMP_SusC/RagA_CS"/>
</dbReference>
<dbReference type="InterPro" id="IPR039426">
    <property type="entry name" value="TonB-dep_rcpt-like"/>
</dbReference>
<evidence type="ECO:0000313" key="17">
    <source>
        <dbReference type="Proteomes" id="UP000293874"/>
    </source>
</evidence>
<dbReference type="OrthoDB" id="9768177at2"/>
<feature type="domain" description="Secretin/TonB short N-terminal" evidence="14">
    <location>
        <begin position="107"/>
        <end position="158"/>
    </location>
</feature>
<feature type="domain" description="TonB-dependent receptor-like beta-barrel" evidence="13">
    <location>
        <begin position="588"/>
        <end position="1145"/>
    </location>
</feature>
<evidence type="ECO:0000259" key="13">
    <source>
        <dbReference type="Pfam" id="PF00593"/>
    </source>
</evidence>
<name>A0A4Q7N4W6_9BACT</name>
<evidence type="ECO:0000256" key="10">
    <source>
        <dbReference type="PROSITE-ProRule" id="PRU01360"/>
    </source>
</evidence>
<keyword evidence="4" id="KW-0410">Iron transport</keyword>
<keyword evidence="5 10" id="KW-0812">Transmembrane</keyword>
<comment type="caution">
    <text evidence="16">The sequence shown here is derived from an EMBL/GenBank/DDBJ whole genome shotgun (WGS) entry which is preliminary data.</text>
</comment>
<accession>A0A4Q7N4W6</accession>
<keyword evidence="7 11" id="KW-0798">TonB box</keyword>
<feature type="transmembrane region" description="Helical" evidence="12">
    <location>
        <begin position="59"/>
        <end position="78"/>
    </location>
</feature>
<protein>
    <submittedName>
        <fullName evidence="16">TonB-linked SusC/RagA family outer membrane protein</fullName>
    </submittedName>
</protein>
<feature type="domain" description="TonB-dependent receptor plug" evidence="15">
    <location>
        <begin position="277"/>
        <end position="408"/>
    </location>
</feature>
<keyword evidence="3 10" id="KW-1134">Transmembrane beta strand</keyword>
<evidence type="ECO:0000256" key="9">
    <source>
        <dbReference type="ARBA" id="ARBA00023237"/>
    </source>
</evidence>
<dbReference type="Gene3D" id="3.55.50.30">
    <property type="match status" value="1"/>
</dbReference>
<dbReference type="GO" id="GO:0006826">
    <property type="term" value="P:iron ion transport"/>
    <property type="evidence" value="ECO:0007669"/>
    <property type="project" value="UniProtKB-KW"/>
</dbReference>
<keyword evidence="12" id="KW-1133">Transmembrane helix</keyword>
<dbReference type="Gene3D" id="2.60.40.1120">
    <property type="entry name" value="Carboxypeptidase-like, regulatory domain"/>
    <property type="match status" value="1"/>
</dbReference>
<proteinExistence type="inferred from homology"/>
<evidence type="ECO:0000313" key="16">
    <source>
        <dbReference type="EMBL" id="RZS76083.1"/>
    </source>
</evidence>
<dbReference type="Pfam" id="PF00593">
    <property type="entry name" value="TonB_dep_Rec_b-barrel"/>
    <property type="match status" value="1"/>
</dbReference>
<dbReference type="PROSITE" id="PS52016">
    <property type="entry name" value="TONB_DEPENDENT_REC_3"/>
    <property type="match status" value="1"/>
</dbReference>
<evidence type="ECO:0000256" key="7">
    <source>
        <dbReference type="ARBA" id="ARBA00023077"/>
    </source>
</evidence>
<keyword evidence="9 10" id="KW-0998">Cell outer membrane</keyword>
<evidence type="ECO:0000256" key="11">
    <source>
        <dbReference type="RuleBase" id="RU003357"/>
    </source>
</evidence>
<reference evidence="16 17" key="1">
    <citation type="submission" date="2019-02" db="EMBL/GenBank/DDBJ databases">
        <title>Genomic Encyclopedia of Type Strains, Phase IV (KMG-IV): sequencing the most valuable type-strain genomes for metagenomic binning, comparative biology and taxonomic classification.</title>
        <authorList>
            <person name="Goeker M."/>
        </authorList>
    </citation>
    <scope>NUCLEOTIDE SEQUENCE [LARGE SCALE GENOMIC DNA]</scope>
    <source>
        <strain evidence="16 17">DSM 18116</strain>
    </source>
</reference>
<sequence length="1178" mass="129654">MQKKTIGNGYSMPCRISAASMDQLASGLRHCSPGTITKTLLVMKWNLWKLHHHIGKTTVLAMKLTLVFFIVAFLSASANGRAQNLSISGKDLRLQKVLKEIEKQTGYVVFANKRDLAETRAITLSVVDLPLEDFLDVILKEQPLKYRIVDKTIVISRKLPVEESSAVKKETIQLTSSDQSVPAPITGRILNADGLPLEGASIKVKGSRKGTFADAAGRFSIDANTNDILVISFTGYQEKEIKAASLQSDGSIVLSISESKLDEVQIIAYGKTSRRLNTGNVHSVKAKDIEKQPVNNPLLALQGRVPGLFIEQSTGFSGTGVKVKIQGKNSIHNGNDPLYIVDGVPFVSQLLPADGGNMVLGNSGASFRVLNVNGNPLSALNPADIESIEVLSDADATAIYGSRAANGAILITTKKGSAGTIRVNLNVQTGGGRMPNKLELMNAQQYLEMRREALQNDGLTPIPGRNGDNDLNGNWDNTRETDWQEELLGGTARYHDYQASVSGGNANTSFLLSTGYHKETTVFPGDFSDVKRSVHFNLNSSSANKKFKMSFSGNYQLGNNRLPRIDLTRNAMLLSPVAPALYTPDGKVNWQPDATGGTTFSKNPIGFLNDQFNNKTNTLIGNLTLGYEILPGLEVKSSFGYTTLMSDYVSKTFLSSAPPEAIRSGRQRSTIFGNNAIQTWLVEPQITYRRALGGGKLEVLIGSALQENASKGSSVMASGFSNDIVMDDVRSAPTVTPYSSANSTYRYNAVFGRVNYNWENKYIINLTARRDGSSRFGAASRFHNFGAVGAAWVITEEKWTREHLPFLSFGKLRASYGTTGSDQMPDYQFLSLYRPVNYELPYQGIPAYAPEQLSNPDLQWEATRKTQAGLELGFFRDRVQLNVNYYLNRSDNQVSAYLLAATSGFESIYKNQQYKIKNTGWELMLSGTVLQKGDFTWNSSFNFTIPKTLLMDYPGVDKTSDASKKIIGKPMGSTYAYHLLGVDPQTGVYIFEDSEGKPTSSPVMKDQNVIVNPFPTSYGGFQNSFRYKGFTLDLLFQFVKQQAKNYSYGSLQYTVGGFAEGEGNQPASMLDRWQKPGDEARIQRYSTTFNYFTPAYLAKELSDGGISDASYIRLKNLSFSWQLPERWVKTVKLHNGTVFVQAQNLLTITNYSGLDPETKSSTILPPLRVITFGAKLSF</sequence>
<comment type="similarity">
    <text evidence="10 11">Belongs to the TonB-dependent receptor family.</text>
</comment>
<dbReference type="InterPro" id="IPR012910">
    <property type="entry name" value="Plug_dom"/>
</dbReference>
<dbReference type="SUPFAM" id="SSF49464">
    <property type="entry name" value="Carboxypeptidase regulatory domain-like"/>
    <property type="match status" value="1"/>
</dbReference>